<evidence type="ECO:0000256" key="1">
    <source>
        <dbReference type="SAM" id="MobiDB-lite"/>
    </source>
</evidence>
<feature type="region of interest" description="Disordered" evidence="1">
    <location>
        <begin position="397"/>
        <end position="488"/>
    </location>
</feature>
<feature type="compositionally biased region" description="Basic and acidic residues" evidence="1">
    <location>
        <begin position="397"/>
        <end position="409"/>
    </location>
</feature>
<dbReference type="EMBL" id="DF933820">
    <property type="protein sequence ID" value="GAM37497.1"/>
    <property type="molecule type" value="Genomic_DNA"/>
</dbReference>
<reference evidence="3" key="1">
    <citation type="journal article" date="2015" name="Genome Announc.">
        <title>Draft genome sequence of Talaromyces cellulolyticus strain Y-94, a source of lignocellulosic biomass-degrading enzymes.</title>
        <authorList>
            <person name="Fujii T."/>
            <person name="Koike H."/>
            <person name="Sawayama S."/>
            <person name="Yano S."/>
            <person name="Inoue H."/>
        </authorList>
    </citation>
    <scope>NUCLEOTIDE SEQUENCE [LARGE SCALE GENOMIC DNA]</scope>
    <source>
        <strain evidence="3">Y-94</strain>
    </source>
</reference>
<gene>
    <name evidence="2" type="ORF">TCE0_024r07465</name>
</gene>
<feature type="region of interest" description="Disordered" evidence="1">
    <location>
        <begin position="1"/>
        <end position="83"/>
    </location>
</feature>
<evidence type="ECO:0000313" key="3">
    <source>
        <dbReference type="Proteomes" id="UP000053095"/>
    </source>
</evidence>
<dbReference type="PANTHER" id="PTHR28079:SF1">
    <property type="entry name" value="RNA POLYMERASE I-SPECIFIC TRANSCRIPTION INITIATION FACTOR RRN5"/>
    <property type="match status" value="1"/>
</dbReference>
<dbReference type="GO" id="GO:0006361">
    <property type="term" value="P:transcription initiation at RNA polymerase I promoter"/>
    <property type="evidence" value="ECO:0007669"/>
    <property type="project" value="TreeGrafter"/>
</dbReference>
<proteinExistence type="predicted"/>
<organism evidence="2 3">
    <name type="scientific">Talaromyces pinophilus</name>
    <name type="common">Penicillium pinophilum</name>
    <dbReference type="NCBI Taxonomy" id="128442"/>
    <lineage>
        <taxon>Eukaryota</taxon>
        <taxon>Fungi</taxon>
        <taxon>Dikarya</taxon>
        <taxon>Ascomycota</taxon>
        <taxon>Pezizomycotina</taxon>
        <taxon>Eurotiomycetes</taxon>
        <taxon>Eurotiomycetidae</taxon>
        <taxon>Eurotiales</taxon>
        <taxon>Trichocomaceae</taxon>
        <taxon>Talaromyces</taxon>
        <taxon>Talaromyces sect. Talaromyces</taxon>
    </lineage>
</organism>
<feature type="compositionally biased region" description="Acidic residues" evidence="1">
    <location>
        <begin position="39"/>
        <end position="48"/>
    </location>
</feature>
<dbReference type="InterPro" id="IPR009057">
    <property type="entry name" value="Homeodomain-like_sf"/>
</dbReference>
<evidence type="ECO:0000313" key="2">
    <source>
        <dbReference type="EMBL" id="GAM37497.1"/>
    </source>
</evidence>
<sequence>MSASADNELIADSEEDDIFGPPESYPVLSSSESWHESEDPSSESDDEKNAENASGADQVKGEDEDSQSDSGLKKGKQKDTFTKSRLQLDKRTIQAYKTLLKDMHVDPDAKTWNKQQNVTLSTVGLVQWTGKENDTLFTALARKGRGNIGEIAQQIGSKSRLEVADYIEFLEERLQRHQYSEPSLLEAEIPAAVEISEELEDVLDHFAETVAIEEQKKDFLEAEKEHGSSEFWILDRAKADKVEELLASNDEDALPEAISPSAGLLNLKNWVRLSEKIFMNPGRSRPEDSWKNVAQKGETPSLTADALGELYDMTVDLVIRLMEEAHNTALERLDKERRHSLPFVRKKDVRRALTTMGMKHNTFDYYIHLPRRLKIDVIEWKRKGTADVSYDQVERMLSKKREKRAKESLDTSDDCSEEDTENDEKDVAEGDDEEDDLDEFGSSEDESETQRQDDHPEPEEEVSNDDKEYEHNVATPKSKPIDDSDYEDIGDSEHARLELEKRLDDYNAYIDRQASHKEEARIRELLSYPALNDKGKQGKPPVITQEMRREIMRNNAVVDWRKDLVYRDEWETYGMKTRDVERDIVANRNKRRRLE</sequence>
<feature type="compositionally biased region" description="Acidic residues" evidence="1">
    <location>
        <begin position="9"/>
        <end position="18"/>
    </location>
</feature>
<dbReference type="InterPro" id="IPR039601">
    <property type="entry name" value="Rrn5"/>
</dbReference>
<keyword evidence="3" id="KW-1185">Reference proteome</keyword>
<dbReference type="GO" id="GO:0000182">
    <property type="term" value="F:rDNA binding"/>
    <property type="evidence" value="ECO:0007669"/>
    <property type="project" value="TreeGrafter"/>
</dbReference>
<protein>
    <submittedName>
        <fullName evidence="2">Uncharacterized protein</fullName>
    </submittedName>
</protein>
<comment type="caution">
    <text evidence="2">The sequence shown here is derived from an EMBL/GenBank/DDBJ whole genome shotgun (WGS) entry which is preliminary data.</text>
</comment>
<accession>A0A6V8H8T2</accession>
<dbReference type="PANTHER" id="PTHR28079">
    <property type="entry name" value="RNA POLYMERASE I-SPECIFIC TRANSCRIPTION INITIATION FACTOR RRN5"/>
    <property type="match status" value="1"/>
</dbReference>
<dbReference type="AlphaFoldDB" id="A0A6V8H8T2"/>
<feature type="compositionally biased region" description="Acidic residues" evidence="1">
    <location>
        <begin position="410"/>
        <end position="447"/>
    </location>
</feature>
<dbReference type="Proteomes" id="UP000053095">
    <property type="component" value="Unassembled WGS sequence"/>
</dbReference>
<dbReference type="GO" id="GO:0000500">
    <property type="term" value="C:RNA polymerase I upstream activating factor complex"/>
    <property type="evidence" value="ECO:0007669"/>
    <property type="project" value="InterPro"/>
</dbReference>
<dbReference type="Gene3D" id="1.10.10.60">
    <property type="entry name" value="Homeodomain-like"/>
    <property type="match status" value="1"/>
</dbReference>
<name>A0A6V8H8T2_TALPI</name>
<dbReference type="SUPFAM" id="SSF46689">
    <property type="entry name" value="Homeodomain-like"/>
    <property type="match status" value="1"/>
</dbReference>
<dbReference type="GO" id="GO:0001181">
    <property type="term" value="F:RNA polymerase I general transcription initiation factor activity"/>
    <property type="evidence" value="ECO:0007669"/>
    <property type="project" value="TreeGrafter"/>
</dbReference>
<dbReference type="GO" id="GO:0042790">
    <property type="term" value="P:nucleolar large rRNA transcription by RNA polymerase I"/>
    <property type="evidence" value="ECO:0007669"/>
    <property type="project" value="InterPro"/>
</dbReference>